<keyword evidence="8 13" id="KW-0675">Receptor</keyword>
<dbReference type="FunFam" id="2.10.50.30:FF:000004">
    <property type="entry name" value="Taste receptor type 1 member 3-like protein"/>
    <property type="match status" value="1"/>
</dbReference>
<keyword evidence="6" id="KW-0297">G-protein coupled receptor</keyword>
<evidence type="ECO:0000256" key="1">
    <source>
        <dbReference type="ARBA" id="ARBA00004651"/>
    </source>
</evidence>
<feature type="region of interest" description="Disordered" evidence="11">
    <location>
        <begin position="73"/>
        <end position="118"/>
    </location>
</feature>
<proteinExistence type="predicted"/>
<evidence type="ECO:0000313" key="13">
    <source>
        <dbReference type="EMBL" id="VFV28750.1"/>
    </source>
</evidence>
<dbReference type="Pfam" id="PF07562">
    <property type="entry name" value="NCD3G"/>
    <property type="match status" value="1"/>
</dbReference>
<name>A0A485N5M3_LYNPA</name>
<keyword evidence="2" id="KW-1003">Cell membrane</keyword>
<keyword evidence="14" id="KW-1185">Reference proteome</keyword>
<evidence type="ECO:0000256" key="5">
    <source>
        <dbReference type="ARBA" id="ARBA00022989"/>
    </source>
</evidence>
<evidence type="ECO:0000256" key="3">
    <source>
        <dbReference type="ARBA" id="ARBA00022692"/>
    </source>
</evidence>
<dbReference type="Gene3D" id="3.40.50.2300">
    <property type="match status" value="1"/>
</dbReference>
<dbReference type="AlphaFoldDB" id="A0A485N5M3"/>
<evidence type="ECO:0000256" key="6">
    <source>
        <dbReference type="ARBA" id="ARBA00023040"/>
    </source>
</evidence>
<dbReference type="GO" id="GO:1903767">
    <property type="term" value="C:sweet taste receptor complex"/>
    <property type="evidence" value="ECO:0007669"/>
    <property type="project" value="TreeGrafter"/>
</dbReference>
<keyword evidence="4" id="KW-0732">Signal</keyword>
<dbReference type="InterPro" id="IPR038550">
    <property type="entry name" value="GPCR_3_9-Cys_sf"/>
</dbReference>
<evidence type="ECO:0000256" key="8">
    <source>
        <dbReference type="ARBA" id="ARBA00023170"/>
    </source>
</evidence>
<dbReference type="InterPro" id="IPR000068">
    <property type="entry name" value="GPCR_3_Ca_sens_rcpt-rel"/>
</dbReference>
<keyword evidence="5" id="KW-1133">Transmembrane helix</keyword>
<evidence type="ECO:0000256" key="11">
    <source>
        <dbReference type="SAM" id="MobiDB-lite"/>
    </source>
</evidence>
<sequence>MGPRAREVCSLIILPRLLAEPAENSDFYLAGDYFLGGLFTLHANVKGIVHLNLLQVPQCKELLESEMCTGQNEKASRAREAGQVGGQAGEERSGRGGSKCRGRQEPGPRAAQPPGLHPDQPLRVVYPWQLLQEIWKVNFTLLGHQIFFAQRGDLLMRLEIIQAIRDVSWHTANNTIPVSMCSKDCQPGQRKKPVGIRPCCFECLDCLPGAFLNQTACDGPHVRRAARVFHVPRPPDPLHPLLHRLYLPCHRVLFPDRPRLQHGQAPPACLWLLGPLPRALCLRGVLHGAQGGHRGGQCAGHDRRARRPPRP</sequence>
<evidence type="ECO:0000259" key="12">
    <source>
        <dbReference type="Pfam" id="PF07562"/>
    </source>
</evidence>
<keyword evidence="3" id="KW-0812">Transmembrane</keyword>
<dbReference type="EMBL" id="CAAGRJ010011860">
    <property type="protein sequence ID" value="VFV28750.1"/>
    <property type="molecule type" value="Genomic_DNA"/>
</dbReference>
<dbReference type="GO" id="GO:0033041">
    <property type="term" value="F:sweet taste receptor activity"/>
    <property type="evidence" value="ECO:0007669"/>
    <property type="project" value="TreeGrafter"/>
</dbReference>
<evidence type="ECO:0000256" key="10">
    <source>
        <dbReference type="ARBA" id="ARBA00023224"/>
    </source>
</evidence>
<feature type="region of interest" description="Disordered" evidence="11">
    <location>
        <begin position="290"/>
        <end position="311"/>
    </location>
</feature>
<evidence type="ECO:0000256" key="9">
    <source>
        <dbReference type="ARBA" id="ARBA00023180"/>
    </source>
</evidence>
<dbReference type="Gene3D" id="2.10.50.30">
    <property type="entry name" value="GPCR, family 3, nine cysteines domain"/>
    <property type="match status" value="1"/>
</dbReference>
<dbReference type="PANTHER" id="PTHR24061:SF517">
    <property type="entry name" value="TASTE RECEPTOR TYPE 1 MEMBER 2"/>
    <property type="match status" value="1"/>
</dbReference>
<feature type="domain" description="GPCR family 3 nine cysteines" evidence="12">
    <location>
        <begin position="176"/>
        <end position="217"/>
    </location>
</feature>
<evidence type="ECO:0000313" key="14">
    <source>
        <dbReference type="Proteomes" id="UP000386466"/>
    </source>
</evidence>
<protein>
    <submittedName>
        <fullName evidence="13">G-protein coupled receptor</fullName>
    </submittedName>
</protein>
<keyword evidence="7" id="KW-0472">Membrane</keyword>
<reference evidence="13 14" key="1">
    <citation type="submission" date="2019-01" db="EMBL/GenBank/DDBJ databases">
        <authorList>
            <person name="Alioto T."/>
            <person name="Alioto T."/>
        </authorList>
    </citation>
    <scope>NUCLEOTIDE SEQUENCE [LARGE SCALE GENOMIC DNA]</scope>
</reference>
<comment type="subcellular location">
    <subcellularLocation>
        <location evidence="1">Cell membrane</location>
        <topology evidence="1">Multi-pass membrane protein</topology>
    </subcellularLocation>
</comment>
<dbReference type="InterPro" id="IPR028082">
    <property type="entry name" value="Peripla_BP_I"/>
</dbReference>
<dbReference type="GO" id="GO:0005886">
    <property type="term" value="C:plasma membrane"/>
    <property type="evidence" value="ECO:0007669"/>
    <property type="project" value="UniProtKB-SubCell"/>
</dbReference>
<gene>
    <name evidence="13" type="ORF">LYPA_23C012040</name>
</gene>
<dbReference type="GO" id="GO:0004930">
    <property type="term" value="F:G protein-coupled receptor activity"/>
    <property type="evidence" value="ECO:0007669"/>
    <property type="project" value="UniProtKB-KW"/>
</dbReference>
<organism evidence="13 14">
    <name type="scientific">Lynx pardinus</name>
    <name type="common">Iberian lynx</name>
    <name type="synonym">Felis pardina</name>
    <dbReference type="NCBI Taxonomy" id="191816"/>
    <lineage>
        <taxon>Eukaryota</taxon>
        <taxon>Metazoa</taxon>
        <taxon>Chordata</taxon>
        <taxon>Craniata</taxon>
        <taxon>Vertebrata</taxon>
        <taxon>Euteleostomi</taxon>
        <taxon>Mammalia</taxon>
        <taxon>Eutheria</taxon>
        <taxon>Laurasiatheria</taxon>
        <taxon>Carnivora</taxon>
        <taxon>Feliformia</taxon>
        <taxon>Felidae</taxon>
        <taxon>Felinae</taxon>
        <taxon>Lynx</taxon>
    </lineage>
</organism>
<accession>A0A485N5M3</accession>
<keyword evidence="10" id="KW-0807">Transducer</keyword>
<dbReference type="InterPro" id="IPR011500">
    <property type="entry name" value="GPCR_3_9-Cys_dom"/>
</dbReference>
<dbReference type="PANTHER" id="PTHR24061">
    <property type="entry name" value="CALCIUM-SENSING RECEPTOR-RELATED"/>
    <property type="match status" value="1"/>
</dbReference>
<dbReference type="Proteomes" id="UP000386466">
    <property type="component" value="Unassembled WGS sequence"/>
</dbReference>
<dbReference type="SUPFAM" id="SSF53822">
    <property type="entry name" value="Periplasmic binding protein-like I"/>
    <property type="match status" value="1"/>
</dbReference>
<evidence type="ECO:0000256" key="7">
    <source>
        <dbReference type="ARBA" id="ARBA00023136"/>
    </source>
</evidence>
<evidence type="ECO:0000256" key="4">
    <source>
        <dbReference type="ARBA" id="ARBA00022729"/>
    </source>
</evidence>
<evidence type="ECO:0000256" key="2">
    <source>
        <dbReference type="ARBA" id="ARBA00022475"/>
    </source>
</evidence>
<keyword evidence="9" id="KW-0325">Glycoprotein</keyword>